<organism evidence="1 2">
    <name type="scientific">Candidatus Vagococcus giribetii</name>
    <dbReference type="NCBI Taxonomy" id="2230876"/>
    <lineage>
        <taxon>Bacteria</taxon>
        <taxon>Bacillati</taxon>
        <taxon>Bacillota</taxon>
        <taxon>Bacilli</taxon>
        <taxon>Lactobacillales</taxon>
        <taxon>Enterococcaceae</taxon>
        <taxon>Vagococcus</taxon>
    </lineage>
</organism>
<dbReference type="Proteomes" id="UP000664857">
    <property type="component" value="Unassembled WGS sequence"/>
</dbReference>
<name>A0ABS3HUY5_9ENTE</name>
<gene>
    <name evidence="1" type="ORF">DOK76_07895</name>
</gene>
<reference evidence="1 2" key="1">
    <citation type="submission" date="2021-03" db="EMBL/GenBank/DDBJ databases">
        <title>Enterococcal diversity collection.</title>
        <authorList>
            <person name="Gilmore M.S."/>
            <person name="Schwartzman J."/>
            <person name="Van Tyne D."/>
            <person name="Martin M."/>
            <person name="Earl A.M."/>
            <person name="Manson A.L."/>
            <person name="Straub T."/>
            <person name="Salamzade R."/>
            <person name="Saavedra J."/>
            <person name="Lebreton F."/>
            <person name="Prichula J."/>
            <person name="Schaufler K."/>
            <person name="Gaca A."/>
            <person name="Sgardioli B."/>
            <person name="Wagenaar J."/>
            <person name="Strong T."/>
        </authorList>
    </citation>
    <scope>NUCLEOTIDE SEQUENCE [LARGE SCALE GENOMIC DNA]</scope>
    <source>
        <strain evidence="1 2">DIV0080</strain>
    </source>
</reference>
<dbReference type="Pfam" id="PF11756">
    <property type="entry name" value="YgbA_NO"/>
    <property type="match status" value="1"/>
</dbReference>
<dbReference type="EMBL" id="JAFLVX010000019">
    <property type="protein sequence ID" value="MBO0476988.1"/>
    <property type="molecule type" value="Genomic_DNA"/>
</dbReference>
<comment type="caution">
    <text evidence="1">The sequence shown here is derived from an EMBL/GenBank/DDBJ whole genome shotgun (WGS) entry which is preliminary data.</text>
</comment>
<proteinExistence type="predicted"/>
<dbReference type="InterPro" id="IPR020483">
    <property type="entry name" value="Uncharacterised_YgbA"/>
</dbReference>
<dbReference type="NCBIfam" id="NF007714">
    <property type="entry name" value="PRK10410.1-2"/>
    <property type="match status" value="1"/>
</dbReference>
<protein>
    <submittedName>
        <fullName evidence="1">Nitrous oxide-stimulated promoter family protein</fullName>
    </submittedName>
</protein>
<evidence type="ECO:0000313" key="1">
    <source>
        <dbReference type="EMBL" id="MBO0476988.1"/>
    </source>
</evidence>
<keyword evidence="2" id="KW-1185">Reference proteome</keyword>
<sequence>MVKPINDGPKINFEKKTVSAMIDIYYKQFKDEAHQEERSDVLSYAMARLNYCRFGEEKPTCKICPVHCYQKKYQDQMKVIMRYSGPRMLLYHPIMSVEHMLKEWRYKG</sequence>
<accession>A0ABS3HUY5</accession>
<evidence type="ECO:0000313" key="2">
    <source>
        <dbReference type="Proteomes" id="UP000664857"/>
    </source>
</evidence>
<dbReference type="RefSeq" id="WP_206966551.1">
    <property type="nucleotide sequence ID" value="NZ_JAFLVX010000019.1"/>
</dbReference>